<organism evidence="1 2">
    <name type="scientific">Porphyromonas macacae</name>
    <dbReference type="NCBI Taxonomy" id="28115"/>
    <lineage>
        <taxon>Bacteria</taxon>
        <taxon>Pseudomonadati</taxon>
        <taxon>Bacteroidota</taxon>
        <taxon>Bacteroidia</taxon>
        <taxon>Bacteroidales</taxon>
        <taxon>Porphyromonadaceae</taxon>
        <taxon>Porphyromonas</taxon>
    </lineage>
</organism>
<proteinExistence type="predicted"/>
<dbReference type="Proteomes" id="UP000254263">
    <property type="component" value="Unassembled WGS sequence"/>
</dbReference>
<reference evidence="1 2" key="1">
    <citation type="submission" date="2018-06" db="EMBL/GenBank/DDBJ databases">
        <authorList>
            <consortium name="Pathogen Informatics"/>
            <person name="Doyle S."/>
        </authorList>
    </citation>
    <scope>NUCLEOTIDE SEQUENCE [LARGE SCALE GENOMIC DNA]</scope>
    <source>
        <strain evidence="1 2">NCTC13100</strain>
    </source>
</reference>
<dbReference type="SUPFAM" id="SSF54001">
    <property type="entry name" value="Cysteine proteinases"/>
    <property type="match status" value="1"/>
</dbReference>
<dbReference type="AlphaFoldDB" id="A0A379DJG5"/>
<dbReference type="Pfam" id="PF05708">
    <property type="entry name" value="Peptidase_C92"/>
    <property type="match status" value="1"/>
</dbReference>
<sequence>MTLQEHEIKYIFNPYVLLPGDILLMNTYEERLRKMMGCKYEHAAIYLGDAYAMEANGLHVLMTHIYSYAFKELEHARVLRLKNSSQIKIDRIVRASYYQMGKQYVDTTQFRYVRQFKDTREQDTSNRSFCSRLVAQSYAKEGVNLLPNADYCEPDDFLESPLLELVKDAVVPFSPEMAKVVMSQQKSREEHDADSPNAEMFAILSKLYGTDVQELGQVFMTSFLQPEKDEDAINIIKASRMFKHLEDVNRSMPWFWKDEEFFAHYNNTEEELHFLYSQMNHYDSTIIPRYKELHIQMILAAYYHPESRLLAFMQDYIGKMVDEAVICRKRMADLYVATFHHDEGAFVLFIDKYGYYSGFEYVDKPTDIGFLLHDVMKAISKLKNKS</sequence>
<name>A0A379DJG5_9PORP</name>
<evidence type="ECO:0000313" key="1">
    <source>
        <dbReference type="EMBL" id="SUB77895.1"/>
    </source>
</evidence>
<accession>A0A379DJG5</accession>
<evidence type="ECO:0000313" key="2">
    <source>
        <dbReference type="Proteomes" id="UP000254263"/>
    </source>
</evidence>
<dbReference type="InterPro" id="IPR038765">
    <property type="entry name" value="Papain-like_cys_pep_sf"/>
</dbReference>
<protein>
    <submittedName>
        <fullName evidence="1">Orthopoxvirus protein of uncharacterized function (DUF830)</fullName>
    </submittedName>
</protein>
<dbReference type="RefSeq" id="WP_018360917.1">
    <property type="nucleotide sequence ID" value="NZ_UGTI01000001.1"/>
</dbReference>
<dbReference type="InterPro" id="IPR024453">
    <property type="entry name" value="Peptidase_C92"/>
</dbReference>
<dbReference type="Gene3D" id="3.90.1720.10">
    <property type="entry name" value="endopeptidase domain like (from Nostoc punctiforme)"/>
    <property type="match status" value="1"/>
</dbReference>
<dbReference type="EMBL" id="UGTI01000001">
    <property type="protein sequence ID" value="SUB77895.1"/>
    <property type="molecule type" value="Genomic_DNA"/>
</dbReference>
<gene>
    <name evidence="1" type="ORF">NCTC13100_01043</name>
</gene>